<sequence length="123" mass="14080">MVKKLYCSLHIEIGYIILDEIECYCEHKVDEPDIVLDVPLLEWTMSKSNEAKLDNGVTEATSAVDALIDESRKNCENFKNTKATTDFHTDDGVVLDGYDDELEEAREKNERSLLEYRACVTTR</sequence>
<dbReference type="Proteomes" id="UP000008311">
    <property type="component" value="Unassembled WGS sequence"/>
</dbReference>
<dbReference type="EMBL" id="EQ974023">
    <property type="protein sequence ID" value="EEF35381.1"/>
    <property type="molecule type" value="Genomic_DNA"/>
</dbReference>
<evidence type="ECO:0000313" key="1">
    <source>
        <dbReference type="EMBL" id="EEF35381.1"/>
    </source>
</evidence>
<dbReference type="AlphaFoldDB" id="B9SLZ0"/>
<evidence type="ECO:0000313" key="2">
    <source>
        <dbReference type="Proteomes" id="UP000008311"/>
    </source>
</evidence>
<proteinExistence type="predicted"/>
<reference evidence="2" key="1">
    <citation type="journal article" date="2010" name="Nat. Biotechnol.">
        <title>Draft genome sequence of the oilseed species Ricinus communis.</title>
        <authorList>
            <person name="Chan A.P."/>
            <person name="Crabtree J."/>
            <person name="Zhao Q."/>
            <person name="Lorenzi H."/>
            <person name="Orvis J."/>
            <person name="Puiu D."/>
            <person name="Melake-Berhan A."/>
            <person name="Jones K.M."/>
            <person name="Redman J."/>
            <person name="Chen G."/>
            <person name="Cahoon E.B."/>
            <person name="Gedil M."/>
            <person name="Stanke M."/>
            <person name="Haas B.J."/>
            <person name="Wortman J.R."/>
            <person name="Fraser-Liggett C.M."/>
            <person name="Ravel J."/>
            <person name="Rabinowicz P.D."/>
        </authorList>
    </citation>
    <scope>NUCLEOTIDE SEQUENCE [LARGE SCALE GENOMIC DNA]</scope>
    <source>
        <strain evidence="2">cv. Hale</strain>
    </source>
</reference>
<keyword evidence="2" id="KW-1185">Reference proteome</keyword>
<accession>B9SLZ0</accession>
<name>B9SLZ0_RICCO</name>
<gene>
    <name evidence="1" type="ORF">RCOM_1310280</name>
</gene>
<dbReference type="InParanoid" id="B9SLZ0"/>
<protein>
    <submittedName>
        <fullName evidence="1">Uncharacterized protein</fullName>
    </submittedName>
</protein>
<organism evidence="1 2">
    <name type="scientific">Ricinus communis</name>
    <name type="common">Castor bean</name>
    <dbReference type="NCBI Taxonomy" id="3988"/>
    <lineage>
        <taxon>Eukaryota</taxon>
        <taxon>Viridiplantae</taxon>
        <taxon>Streptophyta</taxon>
        <taxon>Embryophyta</taxon>
        <taxon>Tracheophyta</taxon>
        <taxon>Spermatophyta</taxon>
        <taxon>Magnoliopsida</taxon>
        <taxon>eudicotyledons</taxon>
        <taxon>Gunneridae</taxon>
        <taxon>Pentapetalae</taxon>
        <taxon>rosids</taxon>
        <taxon>fabids</taxon>
        <taxon>Malpighiales</taxon>
        <taxon>Euphorbiaceae</taxon>
        <taxon>Acalyphoideae</taxon>
        <taxon>Acalypheae</taxon>
        <taxon>Ricinus</taxon>
    </lineage>
</organism>